<dbReference type="CDD" id="cd06225">
    <property type="entry name" value="HAMP"/>
    <property type="match status" value="1"/>
</dbReference>
<dbReference type="SMART" id="SM00267">
    <property type="entry name" value="GGDEF"/>
    <property type="match status" value="1"/>
</dbReference>
<dbReference type="PROSITE" id="PS50887">
    <property type="entry name" value="GGDEF"/>
    <property type="match status" value="1"/>
</dbReference>
<dbReference type="GO" id="GO:0007165">
    <property type="term" value="P:signal transduction"/>
    <property type="evidence" value="ECO:0007669"/>
    <property type="project" value="InterPro"/>
</dbReference>
<dbReference type="InterPro" id="IPR000160">
    <property type="entry name" value="GGDEF_dom"/>
</dbReference>
<dbReference type="InterPro" id="IPR003660">
    <property type="entry name" value="HAMP_dom"/>
</dbReference>
<comment type="cofactor">
    <cofactor evidence="1">
        <name>Mg(2+)</name>
        <dbReference type="ChEBI" id="CHEBI:18420"/>
    </cofactor>
</comment>
<dbReference type="SMART" id="SM00304">
    <property type="entry name" value="HAMP"/>
    <property type="match status" value="1"/>
</dbReference>
<dbReference type="Proteomes" id="UP000199570">
    <property type="component" value="Unassembled WGS sequence"/>
</dbReference>
<dbReference type="EMBL" id="FNKJ01000002">
    <property type="protein sequence ID" value="SDQ17586.1"/>
    <property type="molecule type" value="Genomic_DNA"/>
</dbReference>
<dbReference type="CDD" id="cd01949">
    <property type="entry name" value="GGDEF"/>
    <property type="match status" value="1"/>
</dbReference>
<dbReference type="NCBIfam" id="TIGR00254">
    <property type="entry name" value="GGDEF"/>
    <property type="match status" value="1"/>
</dbReference>
<dbReference type="InterPro" id="IPR048760">
    <property type="entry name" value="VP0354-like_sensor_dom"/>
</dbReference>
<proteinExistence type="predicted"/>
<dbReference type="AlphaFoldDB" id="A0A1H0YRV6"/>
<dbReference type="Gene3D" id="3.30.450.20">
    <property type="entry name" value="PAS domain"/>
    <property type="match status" value="1"/>
</dbReference>
<dbReference type="OrthoDB" id="9812260at2"/>
<dbReference type="Pfam" id="PF00672">
    <property type="entry name" value="HAMP"/>
    <property type="match status" value="1"/>
</dbReference>
<dbReference type="Pfam" id="PF21623">
    <property type="entry name" value="HK_sensor_dom_bact"/>
    <property type="match status" value="1"/>
</dbReference>
<dbReference type="InterPro" id="IPR029787">
    <property type="entry name" value="Nucleotide_cyclase"/>
</dbReference>
<protein>
    <submittedName>
        <fullName evidence="3">Diguanylate cyclase (GGDEF) domain-containing protein</fullName>
    </submittedName>
</protein>
<organism evidence="3 4">
    <name type="scientific">Pseudomonas moorei</name>
    <dbReference type="NCBI Taxonomy" id="395599"/>
    <lineage>
        <taxon>Bacteria</taxon>
        <taxon>Pseudomonadati</taxon>
        <taxon>Pseudomonadota</taxon>
        <taxon>Gammaproteobacteria</taxon>
        <taxon>Pseudomonadales</taxon>
        <taxon>Pseudomonadaceae</taxon>
        <taxon>Pseudomonas</taxon>
    </lineage>
</organism>
<dbReference type="PANTHER" id="PTHR46663:SF2">
    <property type="entry name" value="GGDEF DOMAIN-CONTAINING PROTEIN"/>
    <property type="match status" value="1"/>
</dbReference>
<evidence type="ECO:0000313" key="3">
    <source>
        <dbReference type="EMBL" id="SDQ17586.1"/>
    </source>
</evidence>
<comment type="subcellular location">
    <subcellularLocation>
        <location evidence="2">Cell inner membrane</location>
    </subcellularLocation>
</comment>
<sequence length="574" mass="64029">MRFGIAFKLGCLMAVFGMLPTALAGYYIYNSSRELLLQAAERDLQTAVQVLGRNLQSSLRNISLDAAVLTNGAHVQQLANINDPAQRSHVQDDLAALFRAMLLAHPDYMQIRLISASDHGLEWVRQDRDGDRIVRVSGADLQEKGHFAYVFEALKLAPGDVRISPIVINHEQGAHSGLGKPTLHVSTPVADANGKVFALLVINVDLDQLFSQLQSDLPDEYQVYLSNRWGDLLIHPDHRRTFGFDQGRRLFLQDEFSEVSRLLDPSGPNSLISRSVEQNQQDGLVAAFVRLANNSETSEPFVILGLGQLQSHVLAQASRAGGYIAQIAVFFSLLALLVAFIASRALIRPLRNMTEAVELFSRERKISELTPRQDELGVLARSFRAMKEEILTQLKDLTHSRAAFEHLARHDSLTGLPNRRMCFERLEQALISARQSGQKMALLFVDLDHFKEVNDQWGHRFGDLVLQAVAKLLSSASEARDNVARLGGDEFVMFFEDVQDPRKIVALLEKLHVCFQLPLLIDGRGVNIHASMGVSMFPRDGNDIGALIQHADHAMYKAKSAGRNRYSFEVMSEH</sequence>
<dbReference type="GO" id="GO:0003824">
    <property type="term" value="F:catalytic activity"/>
    <property type="evidence" value="ECO:0007669"/>
    <property type="project" value="UniProtKB-ARBA"/>
</dbReference>
<dbReference type="RefSeq" id="WP_090317470.1">
    <property type="nucleotide sequence ID" value="NZ_FNKJ01000002.1"/>
</dbReference>
<name>A0A1H0YRV6_9PSED</name>
<dbReference type="InterPro" id="IPR029151">
    <property type="entry name" value="Sensor-like_sf"/>
</dbReference>
<accession>A0A1H0YRV6</accession>
<dbReference type="Gene3D" id="6.10.340.10">
    <property type="match status" value="1"/>
</dbReference>
<dbReference type="InterPro" id="IPR052163">
    <property type="entry name" value="DGC-Regulatory_Protein"/>
</dbReference>
<keyword evidence="4" id="KW-1185">Reference proteome</keyword>
<dbReference type="SUPFAM" id="SSF103190">
    <property type="entry name" value="Sensory domain-like"/>
    <property type="match status" value="1"/>
</dbReference>
<dbReference type="PROSITE" id="PS50885">
    <property type="entry name" value="HAMP"/>
    <property type="match status" value="1"/>
</dbReference>
<dbReference type="Gene3D" id="3.30.70.270">
    <property type="match status" value="1"/>
</dbReference>
<dbReference type="InterPro" id="IPR043128">
    <property type="entry name" value="Rev_trsase/Diguanyl_cyclase"/>
</dbReference>
<evidence type="ECO:0000256" key="2">
    <source>
        <dbReference type="ARBA" id="ARBA00004533"/>
    </source>
</evidence>
<dbReference type="SUPFAM" id="SSF55073">
    <property type="entry name" value="Nucleotide cyclase"/>
    <property type="match status" value="1"/>
</dbReference>
<dbReference type="PANTHER" id="PTHR46663">
    <property type="entry name" value="DIGUANYLATE CYCLASE DGCT-RELATED"/>
    <property type="match status" value="1"/>
</dbReference>
<evidence type="ECO:0000256" key="1">
    <source>
        <dbReference type="ARBA" id="ARBA00001946"/>
    </source>
</evidence>
<dbReference type="CDD" id="cd18773">
    <property type="entry name" value="PDC1_HK_sensor"/>
    <property type="match status" value="1"/>
</dbReference>
<dbReference type="FunFam" id="3.30.70.270:FF:000001">
    <property type="entry name" value="Diguanylate cyclase domain protein"/>
    <property type="match status" value="1"/>
</dbReference>
<reference evidence="4" key="1">
    <citation type="submission" date="2016-10" db="EMBL/GenBank/DDBJ databases">
        <authorList>
            <person name="Varghese N."/>
            <person name="Submissions S."/>
        </authorList>
    </citation>
    <scope>NUCLEOTIDE SEQUENCE [LARGE SCALE GENOMIC DNA]</scope>
    <source>
        <strain evidence="4">BS3775</strain>
    </source>
</reference>
<dbReference type="Pfam" id="PF00990">
    <property type="entry name" value="GGDEF"/>
    <property type="match status" value="1"/>
</dbReference>
<evidence type="ECO:0000313" key="4">
    <source>
        <dbReference type="Proteomes" id="UP000199570"/>
    </source>
</evidence>
<gene>
    <name evidence="3" type="ORF">SAMN04490195_0794</name>
</gene>
<dbReference type="GO" id="GO:0005886">
    <property type="term" value="C:plasma membrane"/>
    <property type="evidence" value="ECO:0007669"/>
    <property type="project" value="UniProtKB-SubCell"/>
</dbReference>